<evidence type="ECO:0000313" key="2">
    <source>
        <dbReference type="EMBL" id="BES94092.1"/>
    </source>
</evidence>
<dbReference type="PROSITE" id="PS50053">
    <property type="entry name" value="UBIQUITIN_2"/>
    <property type="match status" value="3"/>
</dbReference>
<feature type="domain" description="Ubiquitin-like" evidence="1">
    <location>
        <begin position="38"/>
        <end position="113"/>
    </location>
</feature>
<evidence type="ECO:0000313" key="3">
    <source>
        <dbReference type="Proteomes" id="UP001307889"/>
    </source>
</evidence>
<dbReference type="InterPro" id="IPR050158">
    <property type="entry name" value="Ubiquitin_ubiquitin-like"/>
</dbReference>
<dbReference type="Pfam" id="PF00240">
    <property type="entry name" value="ubiquitin"/>
    <property type="match status" value="2"/>
</dbReference>
<dbReference type="Gene3D" id="3.10.20.90">
    <property type="entry name" value="Phosphatidylinositol 3-kinase Catalytic Subunit, Chain A, domain 1"/>
    <property type="match status" value="2"/>
</dbReference>
<proteinExistence type="predicted"/>
<dbReference type="PANTHER" id="PTHR10666">
    <property type="entry name" value="UBIQUITIN"/>
    <property type="match status" value="1"/>
</dbReference>
<reference evidence="2 3" key="1">
    <citation type="submission" date="2023-09" db="EMBL/GenBank/DDBJ databases">
        <title>Nesidiocoris tenuis whole genome shotgun sequence.</title>
        <authorList>
            <person name="Shibata T."/>
            <person name="Shimoda M."/>
            <person name="Kobayashi T."/>
            <person name="Uehara T."/>
        </authorList>
    </citation>
    <scope>NUCLEOTIDE SEQUENCE [LARGE SCALE GENOMIC DNA]</scope>
    <source>
        <strain evidence="2 3">Japan</strain>
    </source>
</reference>
<dbReference type="InterPro" id="IPR019956">
    <property type="entry name" value="Ubiquitin_dom"/>
</dbReference>
<sequence>MEISNRSCELEPSADEIALEPNHELIANLSSDKSDQTTEFFVKTTSGKTVTLRLSLSTYVSKLKKIICDKEGLPNLRYNIVYRGSILPDDSTLSQCNIEQLSTLHFNPVIVGGYQIIKLRIVNHWTMNFSVEVAPHDNILQVKREIYNESRIPPENQKLTLNGLELDEQKTLSDYGIVGECTLNMALCNQIALQVVVYNSRRSYTAIDIDPEDSVETLRAKIIEKVGVAPEPNSLFVRGKRVVFRIRILC</sequence>
<name>A0ABN7APE9_9HEMI</name>
<protein>
    <recommendedName>
        <fullName evidence="1">Ubiquitin-like domain-containing protein</fullName>
    </recommendedName>
</protein>
<accession>A0ABN7APE9</accession>
<dbReference type="InterPro" id="IPR000626">
    <property type="entry name" value="Ubiquitin-like_dom"/>
</dbReference>
<feature type="domain" description="Ubiquitin-like" evidence="1">
    <location>
        <begin position="117"/>
        <end position="187"/>
    </location>
</feature>
<dbReference type="EMBL" id="AP028913">
    <property type="protein sequence ID" value="BES94092.1"/>
    <property type="molecule type" value="Genomic_DNA"/>
</dbReference>
<gene>
    <name evidence="2" type="ORF">NTJ_06901</name>
</gene>
<dbReference type="PRINTS" id="PR00348">
    <property type="entry name" value="UBIQUITIN"/>
</dbReference>
<organism evidence="2 3">
    <name type="scientific">Nesidiocoris tenuis</name>
    <dbReference type="NCBI Taxonomy" id="355587"/>
    <lineage>
        <taxon>Eukaryota</taxon>
        <taxon>Metazoa</taxon>
        <taxon>Ecdysozoa</taxon>
        <taxon>Arthropoda</taxon>
        <taxon>Hexapoda</taxon>
        <taxon>Insecta</taxon>
        <taxon>Pterygota</taxon>
        <taxon>Neoptera</taxon>
        <taxon>Paraneoptera</taxon>
        <taxon>Hemiptera</taxon>
        <taxon>Heteroptera</taxon>
        <taxon>Panheteroptera</taxon>
        <taxon>Cimicomorpha</taxon>
        <taxon>Miridae</taxon>
        <taxon>Dicyphina</taxon>
        <taxon>Nesidiocoris</taxon>
    </lineage>
</organism>
<feature type="domain" description="Ubiquitin-like" evidence="1">
    <location>
        <begin position="193"/>
        <end position="242"/>
    </location>
</feature>
<dbReference type="InterPro" id="IPR029071">
    <property type="entry name" value="Ubiquitin-like_domsf"/>
</dbReference>
<keyword evidence="3" id="KW-1185">Reference proteome</keyword>
<dbReference type="SMART" id="SM00213">
    <property type="entry name" value="UBQ"/>
    <property type="match status" value="2"/>
</dbReference>
<dbReference type="Proteomes" id="UP001307889">
    <property type="component" value="Chromosome 5"/>
</dbReference>
<evidence type="ECO:0000259" key="1">
    <source>
        <dbReference type="PROSITE" id="PS50053"/>
    </source>
</evidence>
<dbReference type="SUPFAM" id="SSF54236">
    <property type="entry name" value="Ubiquitin-like"/>
    <property type="match status" value="3"/>
</dbReference>
<dbReference type="CDD" id="cd17039">
    <property type="entry name" value="Ubl_ubiquitin_like"/>
    <property type="match status" value="2"/>
</dbReference>